<accession>A0A3L6DVP3</accession>
<evidence type="ECO:0000259" key="4">
    <source>
        <dbReference type="PROSITE" id="PS50071"/>
    </source>
</evidence>
<keyword evidence="2 3" id="KW-0371">Homeobox</keyword>
<dbReference type="GO" id="GO:0005634">
    <property type="term" value="C:nucleus"/>
    <property type="evidence" value="ECO:0007669"/>
    <property type="project" value="UniProtKB-SubCell"/>
</dbReference>
<dbReference type="Proteomes" id="UP000251960">
    <property type="component" value="Chromosome 8"/>
</dbReference>
<dbReference type="PROSITE" id="PS50071">
    <property type="entry name" value="HOMEOBOX_2"/>
    <property type="match status" value="1"/>
</dbReference>
<dbReference type="GO" id="GO:0003677">
    <property type="term" value="F:DNA binding"/>
    <property type="evidence" value="ECO:0007669"/>
    <property type="project" value="UniProtKB-UniRule"/>
</dbReference>
<proteinExistence type="predicted"/>
<organism evidence="5 6">
    <name type="scientific">Zea mays</name>
    <name type="common">Maize</name>
    <dbReference type="NCBI Taxonomy" id="4577"/>
    <lineage>
        <taxon>Eukaryota</taxon>
        <taxon>Viridiplantae</taxon>
        <taxon>Streptophyta</taxon>
        <taxon>Embryophyta</taxon>
        <taxon>Tracheophyta</taxon>
        <taxon>Spermatophyta</taxon>
        <taxon>Magnoliopsida</taxon>
        <taxon>Liliopsida</taxon>
        <taxon>Poales</taxon>
        <taxon>Poaceae</taxon>
        <taxon>PACMAD clade</taxon>
        <taxon>Panicoideae</taxon>
        <taxon>Andropogonodae</taxon>
        <taxon>Andropogoneae</taxon>
        <taxon>Tripsacinae</taxon>
        <taxon>Zea</taxon>
    </lineage>
</organism>
<comment type="subcellular location">
    <subcellularLocation>
        <location evidence="1 2 3">Nucleus</location>
    </subcellularLocation>
</comment>
<dbReference type="InterPro" id="IPR009057">
    <property type="entry name" value="Homeodomain-like_sf"/>
</dbReference>
<name>A0A3L6DVP3_MAIZE</name>
<dbReference type="InterPro" id="IPR044977">
    <property type="entry name" value="RLT1-3"/>
</dbReference>
<dbReference type="Pfam" id="PF00046">
    <property type="entry name" value="Homeodomain"/>
    <property type="match status" value="1"/>
</dbReference>
<keyword evidence="2 3" id="KW-0539">Nucleus</keyword>
<evidence type="ECO:0000313" key="6">
    <source>
        <dbReference type="Proteomes" id="UP000251960"/>
    </source>
</evidence>
<dbReference type="ExpressionAtlas" id="A0A3L6DVP3">
    <property type="expression patterns" value="baseline and differential"/>
</dbReference>
<evidence type="ECO:0000256" key="1">
    <source>
        <dbReference type="ARBA" id="ARBA00004123"/>
    </source>
</evidence>
<keyword evidence="2 3" id="KW-0238">DNA-binding</keyword>
<protein>
    <submittedName>
        <fullName evidence="5">Homeobox-DDT domain protein RLT1</fullName>
    </submittedName>
</protein>
<dbReference type="SMART" id="SM00389">
    <property type="entry name" value="HOX"/>
    <property type="match status" value="1"/>
</dbReference>
<dbReference type="InterPro" id="IPR001356">
    <property type="entry name" value="HD"/>
</dbReference>
<evidence type="ECO:0000256" key="3">
    <source>
        <dbReference type="RuleBase" id="RU000682"/>
    </source>
</evidence>
<dbReference type="AlphaFoldDB" id="A0A3L6DVP3"/>
<evidence type="ECO:0000313" key="5">
    <source>
        <dbReference type="EMBL" id="PWZ11887.1"/>
    </source>
</evidence>
<dbReference type="GO" id="GO:0006357">
    <property type="term" value="P:regulation of transcription by RNA polymerase II"/>
    <property type="evidence" value="ECO:0007669"/>
    <property type="project" value="InterPro"/>
</dbReference>
<evidence type="ECO:0000256" key="2">
    <source>
        <dbReference type="PROSITE-ProRule" id="PRU00108"/>
    </source>
</evidence>
<sequence>MKTPYQLEVLERTYAEDSYPNEKKRAELSVQLNLTDRQLQMWFCHRRLKDRKPPAKRQLRDEEVSVPVIGPPPHVLPPPLPPSEMMVGTVGTYGEQLLPYSRRGSGQLSAAPRLSVPEIGRRYYEPPQVMLPHMAPVHLTQAEHRVIDSVEALIGEPLRDDGPVLGIEFDSLPPGAFGAPIGENLVCS</sequence>
<dbReference type="SUPFAM" id="SSF46689">
    <property type="entry name" value="Homeodomain-like"/>
    <property type="match status" value="1"/>
</dbReference>
<comment type="caution">
    <text evidence="5">The sequence shown here is derived from an EMBL/GenBank/DDBJ whole genome shotgun (WGS) entry which is preliminary data.</text>
</comment>
<dbReference type="CDD" id="cd00086">
    <property type="entry name" value="homeodomain"/>
    <property type="match status" value="1"/>
</dbReference>
<dbReference type="PANTHER" id="PTHR36968:SF5">
    <property type="entry name" value="HOMEOBOX-DDT DOMAIN PROTEIN RLT2"/>
    <property type="match status" value="1"/>
</dbReference>
<dbReference type="Gene3D" id="1.10.10.60">
    <property type="entry name" value="Homeodomain-like"/>
    <property type="match status" value="1"/>
</dbReference>
<feature type="domain" description="Homeobox" evidence="4">
    <location>
        <begin position="1"/>
        <end position="53"/>
    </location>
</feature>
<dbReference type="PANTHER" id="PTHR36968">
    <property type="entry name" value="HOMEOBOX-DDT DOMAIN PROTEIN RLT2"/>
    <property type="match status" value="1"/>
</dbReference>
<gene>
    <name evidence="5" type="primary">RLT1_1</name>
    <name evidence="5" type="ORF">Zm00014a_041121</name>
</gene>
<feature type="DNA-binding region" description="Homeobox" evidence="2">
    <location>
        <begin position="3"/>
        <end position="54"/>
    </location>
</feature>
<reference evidence="5 6" key="1">
    <citation type="journal article" date="2018" name="Nat. Genet.">
        <title>Extensive intraspecific gene order and gene structural variations between Mo17 and other maize genomes.</title>
        <authorList>
            <person name="Sun S."/>
            <person name="Zhou Y."/>
            <person name="Chen J."/>
            <person name="Shi J."/>
            <person name="Zhao H."/>
            <person name="Zhao H."/>
            <person name="Song W."/>
            <person name="Zhang M."/>
            <person name="Cui Y."/>
            <person name="Dong X."/>
            <person name="Liu H."/>
            <person name="Ma X."/>
            <person name="Jiao Y."/>
            <person name="Wang B."/>
            <person name="Wei X."/>
            <person name="Stein J.C."/>
            <person name="Glaubitz J.C."/>
            <person name="Lu F."/>
            <person name="Yu G."/>
            <person name="Liang C."/>
            <person name="Fengler K."/>
            <person name="Li B."/>
            <person name="Rafalski A."/>
            <person name="Schnable P.S."/>
            <person name="Ware D.H."/>
            <person name="Buckler E.S."/>
            <person name="Lai J."/>
        </authorList>
    </citation>
    <scope>NUCLEOTIDE SEQUENCE [LARGE SCALE GENOMIC DNA]</scope>
    <source>
        <strain evidence="6">cv. Missouri 17</strain>
        <tissue evidence="5">Seedling</tissue>
    </source>
</reference>
<dbReference type="EMBL" id="NCVQ01000009">
    <property type="protein sequence ID" value="PWZ11887.1"/>
    <property type="molecule type" value="Genomic_DNA"/>
</dbReference>